<evidence type="ECO:0000313" key="2">
    <source>
        <dbReference type="Proteomes" id="UP000570361"/>
    </source>
</evidence>
<comment type="caution">
    <text evidence="1">The sequence shown here is derived from an EMBL/GenBank/DDBJ whole genome shotgun (WGS) entry which is preliminary data.</text>
</comment>
<protein>
    <submittedName>
        <fullName evidence="1">Uncharacterized protein</fullName>
    </submittedName>
</protein>
<sequence length="183" mass="21167">MSYTLTVKLKGLSDRVIPDWLSEINKFNMTAEVHPDFSFDTHTGFLPFKIILNDCPNRAFNHTELMSGFELFIHSLESKSDPGLLSKWFGRKKPLNPIEEKLHEAETELIFNISAHDSFEFRMGWYSAASLALLCNGVLEDVQEEIQLEGQQLFRHALKVVVEDERTLSEDEWHVHKFEGWLG</sequence>
<dbReference type="AlphaFoldDB" id="A0A7W5B4V2"/>
<name>A0A7W5B4V2_9BACL</name>
<accession>A0A7W5B4V2</accession>
<reference evidence="1 2" key="1">
    <citation type="submission" date="2020-08" db="EMBL/GenBank/DDBJ databases">
        <title>Genomic Encyclopedia of Type Strains, Phase III (KMG-III): the genomes of soil and plant-associated and newly described type strains.</title>
        <authorList>
            <person name="Whitman W."/>
        </authorList>
    </citation>
    <scope>NUCLEOTIDE SEQUENCE [LARGE SCALE GENOMIC DNA]</scope>
    <source>
        <strain evidence="1 2">CECT 5862</strain>
    </source>
</reference>
<dbReference type="Proteomes" id="UP000570361">
    <property type="component" value="Unassembled WGS sequence"/>
</dbReference>
<proteinExistence type="predicted"/>
<dbReference type="EMBL" id="JACHXK010000032">
    <property type="protein sequence ID" value="MBB3114455.1"/>
    <property type="molecule type" value="Genomic_DNA"/>
</dbReference>
<keyword evidence="2" id="KW-1185">Reference proteome</keyword>
<evidence type="ECO:0000313" key="1">
    <source>
        <dbReference type="EMBL" id="MBB3114455.1"/>
    </source>
</evidence>
<organism evidence="1 2">
    <name type="scientific">Paenibacillus phyllosphaerae</name>
    <dbReference type="NCBI Taxonomy" id="274593"/>
    <lineage>
        <taxon>Bacteria</taxon>
        <taxon>Bacillati</taxon>
        <taxon>Bacillota</taxon>
        <taxon>Bacilli</taxon>
        <taxon>Bacillales</taxon>
        <taxon>Paenibacillaceae</taxon>
        <taxon>Paenibacillus</taxon>
    </lineage>
</organism>
<dbReference type="RefSeq" id="WP_183604491.1">
    <property type="nucleotide sequence ID" value="NZ_JACHXK010000032.1"/>
</dbReference>
<gene>
    <name evidence="1" type="ORF">FHS18_006576</name>
</gene>